<keyword evidence="2" id="KW-1185">Reference proteome</keyword>
<organism evidence="1 2">
    <name type="scientific">Fusarium venenatum</name>
    <dbReference type="NCBI Taxonomy" id="56646"/>
    <lineage>
        <taxon>Eukaryota</taxon>
        <taxon>Fungi</taxon>
        <taxon>Dikarya</taxon>
        <taxon>Ascomycota</taxon>
        <taxon>Pezizomycotina</taxon>
        <taxon>Sordariomycetes</taxon>
        <taxon>Hypocreomycetidae</taxon>
        <taxon>Hypocreales</taxon>
        <taxon>Nectriaceae</taxon>
        <taxon>Fusarium</taxon>
    </lineage>
</organism>
<dbReference type="EMBL" id="LN649230">
    <property type="protein sequence ID" value="CEI60213.1"/>
    <property type="molecule type" value="Genomic_DNA"/>
</dbReference>
<dbReference type="Proteomes" id="UP000245910">
    <property type="component" value="Chromosome II"/>
</dbReference>
<evidence type="ECO:0000313" key="2">
    <source>
        <dbReference type="Proteomes" id="UP000245910"/>
    </source>
</evidence>
<accession>A0A2L2SZ51</accession>
<reference evidence="2" key="1">
    <citation type="submission" date="2014-10" db="EMBL/GenBank/DDBJ databases">
        <authorList>
            <person name="King R."/>
        </authorList>
    </citation>
    <scope>NUCLEOTIDE SEQUENCE [LARGE SCALE GENOMIC DNA]</scope>
    <source>
        <strain evidence="2">A3/5</strain>
    </source>
</reference>
<protein>
    <submittedName>
        <fullName evidence="1">Uncharacterized protein</fullName>
    </submittedName>
</protein>
<dbReference type="AlphaFoldDB" id="A0A2L2SZ51"/>
<evidence type="ECO:0000313" key="1">
    <source>
        <dbReference type="EMBL" id="CEI60213.1"/>
    </source>
</evidence>
<name>A0A2L2SZ51_9HYPO</name>
<sequence>MIVRINAFPGMHPQPTKSKHLILSINTQSARTESQPTRLRDGRGFDIVFVARLE</sequence>
<proteinExistence type="predicted"/>